<dbReference type="RefSeq" id="XP_024729456.1">
    <property type="nucleotide sequence ID" value="XM_024885303.1"/>
</dbReference>
<feature type="compositionally biased region" description="Acidic residues" evidence="1">
    <location>
        <begin position="413"/>
        <end position="424"/>
    </location>
</feature>
<feature type="compositionally biased region" description="Polar residues" evidence="1">
    <location>
        <begin position="381"/>
        <end position="404"/>
    </location>
</feature>
<name>A0A2J6SP53_9HELO</name>
<dbReference type="Proteomes" id="UP000235371">
    <property type="component" value="Unassembled WGS sequence"/>
</dbReference>
<dbReference type="FunCoup" id="A0A2J6SP53">
    <property type="interactions" value="329"/>
</dbReference>
<dbReference type="GO" id="GO:0042149">
    <property type="term" value="P:cellular response to glucose starvation"/>
    <property type="evidence" value="ECO:0007669"/>
    <property type="project" value="TreeGrafter"/>
</dbReference>
<dbReference type="InterPro" id="IPR052292">
    <property type="entry name" value="Glucose_repression_reg"/>
</dbReference>
<feature type="compositionally biased region" description="Basic residues" evidence="1">
    <location>
        <begin position="329"/>
        <end position="342"/>
    </location>
</feature>
<keyword evidence="4" id="KW-1185">Reference proteome</keyword>
<dbReference type="PANTHER" id="PTHR28051">
    <property type="entry name" value="PROTEIN MTL1-RELATED"/>
    <property type="match status" value="1"/>
</dbReference>
<dbReference type="GeneID" id="36593380"/>
<dbReference type="PANTHER" id="PTHR28051:SF1">
    <property type="entry name" value="PROTEIN MTL1-RELATED"/>
    <property type="match status" value="1"/>
</dbReference>
<dbReference type="AlphaFoldDB" id="A0A2J6SP53"/>
<dbReference type="OrthoDB" id="5563539at2759"/>
<organism evidence="3 4">
    <name type="scientific">Hyaloscypha bicolor E</name>
    <dbReference type="NCBI Taxonomy" id="1095630"/>
    <lineage>
        <taxon>Eukaryota</taxon>
        <taxon>Fungi</taxon>
        <taxon>Dikarya</taxon>
        <taxon>Ascomycota</taxon>
        <taxon>Pezizomycotina</taxon>
        <taxon>Leotiomycetes</taxon>
        <taxon>Helotiales</taxon>
        <taxon>Hyaloscyphaceae</taxon>
        <taxon>Hyaloscypha</taxon>
        <taxon>Hyaloscypha bicolor</taxon>
    </lineage>
</organism>
<evidence type="ECO:0000313" key="4">
    <source>
        <dbReference type="Proteomes" id="UP000235371"/>
    </source>
</evidence>
<dbReference type="STRING" id="1095630.A0A2J6SP53"/>
<dbReference type="GO" id="GO:0007039">
    <property type="term" value="P:protein catabolic process in the vacuole"/>
    <property type="evidence" value="ECO:0007669"/>
    <property type="project" value="TreeGrafter"/>
</dbReference>
<gene>
    <name evidence="3" type="ORF">K444DRAFT_647219</name>
</gene>
<evidence type="ECO:0000259" key="2">
    <source>
        <dbReference type="Pfam" id="PF08550"/>
    </source>
</evidence>
<sequence length="504" mass="56434">MLADLRAPSYSLTHLSRVLHDEGCKDEDDEYQIVFPLYDNEKDYSQIKDVESLSNTSSHIVLPILESSSAITSSLILPGPFDRAEDDTAIGAQPSRHVDYLLHIWKEEDIWSSWKHIVSKRKVHGNNARLENALWRTWTKSKNKLNTVPPETINWSKDCDVIWLYGPLQTGTDKSSHLPSSWIASSRISKPNTCLNKKPILKKRGMSEIMLQRSFSSLSLRRQAAATAQAQQSDNRGLVCLRADHRVSNYTVSFSSPGFSQESTSMLSSISSLGPSSPEVGEKKTIRFNEQVEQCISLEIKDNGSKEIYAINDYDDSDSDNEGIVMRNNSKRKLPPLLKRRTSGQTSSVESKTIAMLPPTTLKYKGDTLEASEIAIKHSNGFWSGSKSSPSPFQETSRPSTLSTRPLFGSGEEGNDDGNDDVDMDWQPPRAFNNRKDYVSASQERLQNLHAPASTSSLTSESSAFSMRYEEVKDDVMSESFFGKIMETVNTARDIAQAITAWRR</sequence>
<feature type="domain" description="Nitrogen regulatory protein areA GATA-like" evidence="2">
    <location>
        <begin position="113"/>
        <end position="140"/>
    </location>
</feature>
<accession>A0A2J6SP53</accession>
<evidence type="ECO:0000256" key="1">
    <source>
        <dbReference type="SAM" id="MobiDB-lite"/>
    </source>
</evidence>
<proteinExistence type="predicted"/>
<dbReference type="GO" id="GO:0005773">
    <property type="term" value="C:vacuole"/>
    <property type="evidence" value="ECO:0007669"/>
    <property type="project" value="GOC"/>
</dbReference>
<evidence type="ECO:0000313" key="3">
    <source>
        <dbReference type="EMBL" id="PMD52552.1"/>
    </source>
</evidence>
<feature type="region of interest" description="Disordered" evidence="1">
    <location>
        <begin position="380"/>
        <end position="432"/>
    </location>
</feature>
<dbReference type="InterPro" id="IPR013860">
    <property type="entry name" value="AreA_GATA"/>
</dbReference>
<dbReference type="Pfam" id="PF08550">
    <property type="entry name" value="GATA_AreA"/>
    <property type="match status" value="1"/>
</dbReference>
<protein>
    <recommendedName>
        <fullName evidence="2">Nitrogen regulatory protein areA GATA-like domain-containing protein</fullName>
    </recommendedName>
</protein>
<reference evidence="3 4" key="1">
    <citation type="submission" date="2016-04" db="EMBL/GenBank/DDBJ databases">
        <title>A degradative enzymes factory behind the ericoid mycorrhizal symbiosis.</title>
        <authorList>
            <consortium name="DOE Joint Genome Institute"/>
            <person name="Martino E."/>
            <person name="Morin E."/>
            <person name="Grelet G."/>
            <person name="Kuo A."/>
            <person name="Kohler A."/>
            <person name="Daghino S."/>
            <person name="Barry K."/>
            <person name="Choi C."/>
            <person name="Cichocki N."/>
            <person name="Clum A."/>
            <person name="Copeland A."/>
            <person name="Hainaut M."/>
            <person name="Haridas S."/>
            <person name="Labutti K."/>
            <person name="Lindquist E."/>
            <person name="Lipzen A."/>
            <person name="Khouja H.-R."/>
            <person name="Murat C."/>
            <person name="Ohm R."/>
            <person name="Olson A."/>
            <person name="Spatafora J."/>
            <person name="Veneault-Fourrey C."/>
            <person name="Henrissat B."/>
            <person name="Grigoriev I."/>
            <person name="Martin F."/>
            <person name="Perotto S."/>
        </authorList>
    </citation>
    <scope>NUCLEOTIDE SEQUENCE [LARGE SCALE GENOMIC DNA]</scope>
    <source>
        <strain evidence="3 4">E</strain>
    </source>
</reference>
<dbReference type="InParanoid" id="A0A2J6SP53"/>
<dbReference type="EMBL" id="KZ613902">
    <property type="protein sequence ID" value="PMD52552.1"/>
    <property type="molecule type" value="Genomic_DNA"/>
</dbReference>
<feature type="region of interest" description="Disordered" evidence="1">
    <location>
        <begin position="328"/>
        <end position="350"/>
    </location>
</feature>